<feature type="region of interest" description="Disordered" evidence="1">
    <location>
        <begin position="1"/>
        <end position="29"/>
    </location>
</feature>
<evidence type="ECO:0000256" key="1">
    <source>
        <dbReference type="SAM" id="MobiDB-lite"/>
    </source>
</evidence>
<dbReference type="GeneID" id="10504781"/>
<accession>F0ZSN4</accession>
<keyword evidence="3" id="KW-1185">Reference proteome</keyword>
<dbReference type="EMBL" id="GL871161">
    <property type="protein sequence ID" value="EGC33036.1"/>
    <property type="molecule type" value="Genomic_DNA"/>
</dbReference>
<dbReference type="RefSeq" id="XP_003290425.1">
    <property type="nucleotide sequence ID" value="XM_003290377.1"/>
</dbReference>
<dbReference type="eggNOG" id="ENOG502SEXC">
    <property type="taxonomic scope" value="Eukaryota"/>
</dbReference>
<dbReference type="PANTHER" id="PTHR32488:SF76">
    <property type="entry name" value="ANKYRIN REPEAT-CONTAINING PROTEIN-RELATED"/>
    <property type="match status" value="1"/>
</dbReference>
<evidence type="ECO:0000313" key="3">
    <source>
        <dbReference type="Proteomes" id="UP000001064"/>
    </source>
</evidence>
<name>F0ZSN4_DICPU</name>
<dbReference type="InterPro" id="IPR051904">
    <property type="entry name" value="UPF0746_actin_org"/>
</dbReference>
<dbReference type="PANTHER" id="PTHR32488">
    <property type="entry name" value="UPF0746 PROTEIN DDB_G0280785-RELATED"/>
    <property type="match status" value="1"/>
</dbReference>
<proteinExistence type="predicted"/>
<evidence type="ECO:0000313" key="2">
    <source>
        <dbReference type="EMBL" id="EGC33036.1"/>
    </source>
</evidence>
<feature type="compositionally biased region" description="Low complexity" evidence="1">
    <location>
        <begin position="12"/>
        <end position="29"/>
    </location>
</feature>
<gene>
    <name evidence="2" type="ORF">DICPUDRAFT_81156</name>
</gene>
<dbReference type="AlphaFoldDB" id="F0ZSN4"/>
<reference evidence="3" key="1">
    <citation type="journal article" date="2011" name="Genome Biol.">
        <title>Comparative genomics of the social amoebae Dictyostelium discoideum and Dictyostelium purpureum.</title>
        <authorList>
            <consortium name="US DOE Joint Genome Institute (JGI-PGF)"/>
            <person name="Sucgang R."/>
            <person name="Kuo A."/>
            <person name="Tian X."/>
            <person name="Salerno W."/>
            <person name="Parikh A."/>
            <person name="Feasley C.L."/>
            <person name="Dalin E."/>
            <person name="Tu H."/>
            <person name="Huang E."/>
            <person name="Barry K."/>
            <person name="Lindquist E."/>
            <person name="Shapiro H."/>
            <person name="Bruce D."/>
            <person name="Schmutz J."/>
            <person name="Salamov A."/>
            <person name="Fey P."/>
            <person name="Gaudet P."/>
            <person name="Anjard C."/>
            <person name="Babu M.M."/>
            <person name="Basu S."/>
            <person name="Bushmanova Y."/>
            <person name="van der Wel H."/>
            <person name="Katoh-Kurasawa M."/>
            <person name="Dinh C."/>
            <person name="Coutinho P.M."/>
            <person name="Saito T."/>
            <person name="Elias M."/>
            <person name="Schaap P."/>
            <person name="Kay R.R."/>
            <person name="Henrissat B."/>
            <person name="Eichinger L."/>
            <person name="Rivero F."/>
            <person name="Putnam N.H."/>
            <person name="West C.M."/>
            <person name="Loomis W.F."/>
            <person name="Chisholm R.L."/>
            <person name="Shaulsky G."/>
            <person name="Strassmann J.E."/>
            <person name="Queller D.C."/>
            <person name="Kuspa A."/>
            <person name="Grigoriev I.V."/>
        </authorList>
    </citation>
    <scope>NUCLEOTIDE SEQUENCE [LARGE SCALE GENOMIC DNA]</scope>
    <source>
        <strain evidence="3">QSDP1</strain>
    </source>
</reference>
<dbReference type="KEGG" id="dpp:DICPUDRAFT_81156"/>
<organism evidence="2 3">
    <name type="scientific">Dictyostelium purpureum</name>
    <name type="common">Slime mold</name>
    <dbReference type="NCBI Taxonomy" id="5786"/>
    <lineage>
        <taxon>Eukaryota</taxon>
        <taxon>Amoebozoa</taxon>
        <taxon>Evosea</taxon>
        <taxon>Eumycetozoa</taxon>
        <taxon>Dictyostelia</taxon>
        <taxon>Dictyosteliales</taxon>
        <taxon>Dictyosteliaceae</taxon>
        <taxon>Dictyostelium</taxon>
    </lineage>
</organism>
<protein>
    <submittedName>
        <fullName evidence="2">Uncharacterized protein</fullName>
    </submittedName>
</protein>
<dbReference type="InParanoid" id="F0ZSN4"/>
<dbReference type="Proteomes" id="UP000001064">
    <property type="component" value="Unassembled WGS sequence"/>
</dbReference>
<dbReference type="VEuPathDB" id="AmoebaDB:DICPUDRAFT_81156"/>
<sequence>MDCNKRKKNDTENNNTSNNNINNNNNNNSSLILESYKKHKSTDSSEFDCNNTSSNAPSLVFTSNKDTNSGETAFWKIFRNKILFKLIFSNFKFKELFNYDDLIGSRYIFKNFSNGDAIIRDKFKSGNYEFEDYRDVELIISKITKDTKENREFYRQLFSSKQYHNAYDDNHSLRNYSFWVQLFANESNRTAFLEYNKLFQIDKRNISVKLIKSIGIGNKNLKLLKMEPFLESNGVTVTESLSIYDIIGYFEYSQKFKELIKIYKFIIAENYRPKEKHNDIVQQLNHQLEINQFNTIQLKSTIEKISQSNDQYLKPIIHNILKVLYSIYKLKFNESNLFKPIEYYIFFKEKSRFEQVFTNRKMDKNSTKDTKYLHYKDLFTVINSDRCIEYQKNLIKSGDFKRVYFEEAIFSSNNLELIDLMFKHFGNSCYSYGYQTMIKKTEVLDYFFNNHQELMFGDNSRLWMYIDNKVIGHFEELIKSISRKFLIRLNPRDMGYPPNIDVFERLERALNNPTLYTFGSNKKYPTNSINRYKSYFLEHFDYPTQDSAISMLEKHIEKYGISEYFDIEPILKKAEFHYSHKFIYWIFQDLSDQYIESNISNEELTIKSGINTTNNQKYEIKIKRFTNWELLLFYCGRPNILYQNLNLNSQLVDHSLQFLFFNYILKVNLFLNLLDYFSKSDFQNVIFNKLLERAANKGLVSIFKTISTKYEYLYYEKSNVTGLSIINNEHFYRLKLAASGFVGDLRFLSKYTNIFKQP</sequence>